<evidence type="ECO:0000313" key="2">
    <source>
        <dbReference type="EMBL" id="PIC17139.1"/>
    </source>
</evidence>
<dbReference type="EMBL" id="PDUG01000006">
    <property type="protein sequence ID" value="PIC17139.1"/>
    <property type="molecule type" value="Genomic_DNA"/>
</dbReference>
<evidence type="ECO:0000256" key="1">
    <source>
        <dbReference type="SAM" id="MobiDB-lite"/>
    </source>
</evidence>
<evidence type="ECO:0000313" key="3">
    <source>
        <dbReference type="Proteomes" id="UP000230233"/>
    </source>
</evidence>
<name>A0A2G5SQD7_9PELO</name>
<organism evidence="2 3">
    <name type="scientific">Caenorhabditis nigoni</name>
    <dbReference type="NCBI Taxonomy" id="1611254"/>
    <lineage>
        <taxon>Eukaryota</taxon>
        <taxon>Metazoa</taxon>
        <taxon>Ecdysozoa</taxon>
        <taxon>Nematoda</taxon>
        <taxon>Chromadorea</taxon>
        <taxon>Rhabditida</taxon>
        <taxon>Rhabditina</taxon>
        <taxon>Rhabditomorpha</taxon>
        <taxon>Rhabditoidea</taxon>
        <taxon>Rhabditidae</taxon>
        <taxon>Peloderinae</taxon>
        <taxon>Caenorhabditis</taxon>
    </lineage>
</organism>
<feature type="compositionally biased region" description="Basic and acidic residues" evidence="1">
    <location>
        <begin position="105"/>
        <end position="117"/>
    </location>
</feature>
<proteinExistence type="predicted"/>
<comment type="caution">
    <text evidence="2">The sequence shown here is derived from an EMBL/GenBank/DDBJ whole genome shotgun (WGS) entry which is preliminary data.</text>
</comment>
<gene>
    <name evidence="2" type="primary">Cnig_chr_X.g23483</name>
    <name evidence="2" type="ORF">B9Z55_023483</name>
</gene>
<sequence length="575" mass="64772">MSTILEPQSENFKRTMLYGYFKKGLTPEVAVENLADDFPAITIPEVMAWFARFRAGILEIGENISINAEGIVVDRSVRLKRELDDAEHVDGEPPARRNPNHLIVPKREVEDEEDRAHQHASRNGAANQAFAQQEPAPHDEPMVALNENPANQGAQVVPKIEVEDGEGANHDEGSAFNRLGRALARMRQTLAGINKYRNRREALARPVRQAQQTVAIHPQNPVHPMPIQPAMPPVNPVHQFLPAPVPFQIAPQFLPHLPLNRFGFQDPFLFGPHQFMNFPNQVAVDNNPLEENEERKVRLTQVTVRLGKNTAAVVLSPIDNIYVDNECLFIKKNDRCILKRGRQQFNSRSHFIDGAMNALKFLTADNKVAIKQLKVICQSHVTSFDDIQKFYNSVAQTLLAAPCHIEEFTLENWAPKGDLDWTSIFNKALMGIKAGPLVKISWKTYRDEIALSMDQMEGFTSHVPNIINLQLAGFVVPRANIRELSHIPYITMNVGTQTIEAVFAYRNMITEQGNFVSHVFNGVFAEDIVNSLRSFGISSRGTDDFDGMISCSQSEQHAVFFKIDCSSLKFEKHFK</sequence>
<reference evidence="3" key="1">
    <citation type="submission" date="2017-10" db="EMBL/GenBank/DDBJ databases">
        <title>Rapid genome shrinkage in a self-fertile nematode reveals novel sperm competition proteins.</title>
        <authorList>
            <person name="Yin D."/>
            <person name="Schwarz E.M."/>
            <person name="Thomas C.G."/>
            <person name="Felde R.L."/>
            <person name="Korf I.F."/>
            <person name="Cutter A.D."/>
            <person name="Schartner C.M."/>
            <person name="Ralston E.J."/>
            <person name="Meyer B.J."/>
            <person name="Haag E.S."/>
        </authorList>
    </citation>
    <scope>NUCLEOTIDE SEQUENCE [LARGE SCALE GENOMIC DNA]</scope>
    <source>
        <strain evidence="3">JU1422</strain>
    </source>
</reference>
<accession>A0A2G5SQD7</accession>
<feature type="region of interest" description="Disordered" evidence="1">
    <location>
        <begin position="86"/>
        <end position="145"/>
    </location>
</feature>
<dbReference type="Proteomes" id="UP000230233">
    <property type="component" value="Chromosome X"/>
</dbReference>
<keyword evidence="3" id="KW-1185">Reference proteome</keyword>
<dbReference type="AlphaFoldDB" id="A0A2G5SQD7"/>
<feature type="compositionally biased region" description="Basic and acidic residues" evidence="1">
    <location>
        <begin position="86"/>
        <end position="95"/>
    </location>
</feature>
<protein>
    <submittedName>
        <fullName evidence="2">Uncharacterized protein</fullName>
    </submittedName>
</protein>